<comment type="caution">
    <text evidence="3">The sequence shown here is derived from an EMBL/GenBank/DDBJ whole genome shotgun (WGS) entry which is preliminary data.</text>
</comment>
<evidence type="ECO:0000313" key="4">
    <source>
        <dbReference type="Proteomes" id="UP000307140"/>
    </source>
</evidence>
<dbReference type="OrthoDB" id="2473397at2"/>
<dbReference type="EMBL" id="VANR01000004">
    <property type="protein sequence ID" value="TMM30003.1"/>
    <property type="molecule type" value="Genomic_DNA"/>
</dbReference>
<dbReference type="AlphaFoldDB" id="A0A5S3N421"/>
<dbReference type="Proteomes" id="UP000307140">
    <property type="component" value="Unassembled WGS sequence"/>
</dbReference>
<gene>
    <name evidence="3" type="ORF">FDT66_09055</name>
</gene>
<protein>
    <submittedName>
        <fullName evidence="3">SPOR domain-containing protein</fullName>
    </submittedName>
</protein>
<feature type="domain" description="SPOR" evidence="2">
    <location>
        <begin position="50"/>
        <end position="109"/>
    </location>
</feature>
<evidence type="ECO:0000259" key="2">
    <source>
        <dbReference type="Pfam" id="PF05036"/>
    </source>
</evidence>
<feature type="chain" id="PRO_5024392308" evidence="1">
    <location>
        <begin position="24"/>
        <end position="122"/>
    </location>
</feature>
<dbReference type="InterPro" id="IPR007730">
    <property type="entry name" value="SPOR-like_dom"/>
</dbReference>
<keyword evidence="4" id="KW-1185">Reference proteome</keyword>
<dbReference type="Pfam" id="PF05036">
    <property type="entry name" value="SPOR"/>
    <property type="match status" value="1"/>
</dbReference>
<evidence type="ECO:0000313" key="3">
    <source>
        <dbReference type="EMBL" id="TMM30003.1"/>
    </source>
</evidence>
<evidence type="ECO:0000256" key="1">
    <source>
        <dbReference type="SAM" id="SignalP"/>
    </source>
</evidence>
<keyword evidence="1" id="KW-0732">Signal</keyword>
<dbReference type="RefSeq" id="WP_138535853.1">
    <property type="nucleotide sequence ID" value="NZ_VANR01000004.1"/>
</dbReference>
<accession>A0A5S3N421</accession>
<organism evidence="3 4">
    <name type="scientific">Polaribacter aestuariivivens</name>
    <dbReference type="NCBI Taxonomy" id="2304626"/>
    <lineage>
        <taxon>Bacteria</taxon>
        <taxon>Pseudomonadati</taxon>
        <taxon>Bacteroidota</taxon>
        <taxon>Flavobacteriia</taxon>
        <taxon>Flavobacteriales</taxon>
        <taxon>Flavobacteriaceae</taxon>
    </lineage>
</organism>
<reference evidence="3 4" key="1">
    <citation type="submission" date="2019-05" db="EMBL/GenBank/DDBJ databases">
        <title>Polaribacter aestuariivivens sp. nov., isolated from a tidal flat.</title>
        <authorList>
            <person name="Yoon J.-H."/>
        </authorList>
    </citation>
    <scope>NUCLEOTIDE SEQUENCE [LARGE SCALE GENOMIC DNA]</scope>
    <source>
        <strain evidence="3 4">DBTF-3</strain>
    </source>
</reference>
<name>A0A5S3N421_9FLAO</name>
<proteinExistence type="predicted"/>
<sequence length="122" mass="13955">MKNRLFLKLFFTGLLLGTATLKAQNNTNSSEEVKSLIEKKRSYNKTVGFGYKIQIYNGTETTAKRKQAKFKILYPRVVSRLVYNAPEWKVQVGNYKTKLDADRALLIFQKEFSGIIAVPMGK</sequence>
<dbReference type="GO" id="GO:0042834">
    <property type="term" value="F:peptidoglycan binding"/>
    <property type="evidence" value="ECO:0007669"/>
    <property type="project" value="InterPro"/>
</dbReference>
<feature type="signal peptide" evidence="1">
    <location>
        <begin position="1"/>
        <end position="23"/>
    </location>
</feature>